<evidence type="ECO:0000313" key="3">
    <source>
        <dbReference type="Proteomes" id="UP000681526"/>
    </source>
</evidence>
<evidence type="ECO:0000313" key="2">
    <source>
        <dbReference type="EMBL" id="CAG5093206.1"/>
    </source>
</evidence>
<dbReference type="Proteomes" id="UP000681526">
    <property type="component" value="Unassembled WGS sequence"/>
</dbReference>
<gene>
    <name evidence="2" type="primary">txxe 3698</name>
    <name evidence="2" type="ORF">TXXE_19365</name>
</gene>
<sequence>MDWGRAKSVLIFSFLVLNVLLGYQLWLNVRDQVNPNVDLTALPEDTLRIMQEKGITITASVPGGTPKMGDLQFRYDGRRGASDKIPLDPQVDSRIVFSERELVEGLGNIITDLELYRFDPALQTDEAFVFTRIAADGRPIFDVKLELYYSNQKIVAYRQDRIEPVISEDYERQTVLPASKALAPLIDNYLQPGAVIKEIQLGYHGQLFNTDDIQAAEPSWRVLLEDGSVYYINAISGAVATEQDAAAAETDGKADGV</sequence>
<dbReference type="RefSeq" id="WP_015253153.1">
    <property type="nucleotide sequence ID" value="NZ_CAJRAY010000103.1"/>
</dbReference>
<dbReference type="InterPro" id="IPR018604">
    <property type="entry name" value="YycI-like"/>
</dbReference>
<dbReference type="Pfam" id="PF09648">
    <property type="entry name" value="YycI"/>
    <property type="match status" value="1"/>
</dbReference>
<dbReference type="EMBL" id="CAJRAY010000103">
    <property type="protein sequence ID" value="CAG5093206.1"/>
    <property type="molecule type" value="Genomic_DNA"/>
</dbReference>
<proteinExistence type="predicted"/>
<protein>
    <submittedName>
        <fullName evidence="2">YycH protein</fullName>
    </submittedName>
</protein>
<keyword evidence="3" id="KW-1185">Reference proteome</keyword>
<evidence type="ECO:0000259" key="1">
    <source>
        <dbReference type="Pfam" id="PF09648"/>
    </source>
</evidence>
<reference evidence="2 3" key="1">
    <citation type="submission" date="2021-04" db="EMBL/GenBank/DDBJ databases">
        <authorList>
            <person name="Rakotoarivonina H."/>
        </authorList>
    </citation>
    <scope>NUCLEOTIDE SEQUENCE [LARGE SCALE GENOMIC DNA]</scope>
    <source>
        <strain evidence="2 3">XE</strain>
    </source>
</reference>
<organism evidence="2 3">
    <name type="scientific">Thermobacillus xylanilyticus</name>
    <dbReference type="NCBI Taxonomy" id="76633"/>
    <lineage>
        <taxon>Bacteria</taxon>
        <taxon>Bacillati</taxon>
        <taxon>Bacillota</taxon>
        <taxon>Bacilli</taxon>
        <taxon>Bacillales</taxon>
        <taxon>Paenibacillaceae</taxon>
        <taxon>Thermobacillus</taxon>
    </lineage>
</organism>
<accession>A0ABM8V981</accession>
<comment type="caution">
    <text evidence="2">The sequence shown here is derived from an EMBL/GenBank/DDBJ whole genome shotgun (WGS) entry which is preliminary data.</text>
</comment>
<feature type="domain" description="Regulatory protein YycH-like" evidence="1">
    <location>
        <begin position="114"/>
        <end position="235"/>
    </location>
</feature>
<dbReference type="Gene3D" id="2.40.128.690">
    <property type="entry name" value="YycH protein, domain 3-like"/>
    <property type="match status" value="1"/>
</dbReference>
<name>A0ABM8V981_THEXY</name>